<evidence type="ECO:0000313" key="2">
    <source>
        <dbReference type="EMBL" id="CEM36176.1"/>
    </source>
</evidence>
<gene>
    <name evidence="2" type="ORF">Vbra_19119</name>
</gene>
<dbReference type="VEuPathDB" id="CryptoDB:Vbra_19119"/>
<reference evidence="2 3" key="1">
    <citation type="submission" date="2014-11" db="EMBL/GenBank/DDBJ databases">
        <authorList>
            <person name="Zhu J."/>
            <person name="Qi W."/>
            <person name="Song R."/>
        </authorList>
    </citation>
    <scope>NUCLEOTIDE SEQUENCE [LARGE SCALE GENOMIC DNA]</scope>
</reference>
<accession>A0A0G4GZ08</accession>
<sequence length="357" mass="39327">MGCHRYLLSCALVLHLHADAAFIHRSSASGWPHGMLIRSTRAKARSGVRMAAPSANEAAQLIRAKDTRQAASTFQQMTDHVGISPEGIALFHANDYINAMAAFRTQSGPRSIENAVWEAACVYGREGRVKARGRAGVGALGESLVDGSGGRSEEALAMVHELFRGRQSSLKNLGHTYRFAEGLPPADDELADLQQMIHFYLGLYYECIGDGRSSDDHLRAALRLRASADPAENLSGVYAFLTELHCLVRHNSLPDESGLSRPATCRQCKRSFVPEHNHSLACCYHAGVFSGRLNRVNDVDTSDLEFFWSCCGEYDREHPGCVVTRHMSFDEADDATTWRSPMTGLTCTEDDYYVPAR</sequence>
<dbReference type="AlphaFoldDB" id="A0A0G4GZ08"/>
<evidence type="ECO:0000313" key="3">
    <source>
        <dbReference type="Proteomes" id="UP000041254"/>
    </source>
</evidence>
<proteinExistence type="predicted"/>
<keyword evidence="3" id="KW-1185">Reference proteome</keyword>
<dbReference type="EMBL" id="CDMY01000878">
    <property type="protein sequence ID" value="CEM36176.1"/>
    <property type="molecule type" value="Genomic_DNA"/>
</dbReference>
<dbReference type="Proteomes" id="UP000041254">
    <property type="component" value="Unassembled WGS sequence"/>
</dbReference>
<feature type="chain" id="PRO_5005190715" evidence="1">
    <location>
        <begin position="29"/>
        <end position="357"/>
    </location>
</feature>
<protein>
    <submittedName>
        <fullName evidence="2">Uncharacterized protein</fullName>
    </submittedName>
</protein>
<keyword evidence="1" id="KW-0732">Signal</keyword>
<feature type="signal peptide" evidence="1">
    <location>
        <begin position="1"/>
        <end position="28"/>
    </location>
</feature>
<name>A0A0G4GZ08_VITBC</name>
<dbReference type="InParanoid" id="A0A0G4GZ08"/>
<dbReference type="OrthoDB" id="4744998at2759"/>
<organism evidence="2 3">
    <name type="scientific">Vitrella brassicaformis (strain CCMP3155)</name>
    <dbReference type="NCBI Taxonomy" id="1169540"/>
    <lineage>
        <taxon>Eukaryota</taxon>
        <taxon>Sar</taxon>
        <taxon>Alveolata</taxon>
        <taxon>Colpodellida</taxon>
        <taxon>Vitrellaceae</taxon>
        <taxon>Vitrella</taxon>
    </lineage>
</organism>
<evidence type="ECO:0000256" key="1">
    <source>
        <dbReference type="SAM" id="SignalP"/>
    </source>
</evidence>